<dbReference type="OrthoDB" id="329139at2759"/>
<dbReference type="GO" id="GO:0005829">
    <property type="term" value="C:cytosol"/>
    <property type="evidence" value="ECO:0007669"/>
    <property type="project" value="TreeGrafter"/>
</dbReference>
<dbReference type="InterPro" id="IPR013926">
    <property type="entry name" value="CGI121/TPRKB"/>
</dbReference>
<name>A0A9W5WU96_BABOV</name>
<protein>
    <submittedName>
        <fullName evidence="6">Kinase binding protein, putative</fullName>
    </submittedName>
</protein>
<keyword evidence="6" id="KW-0418">Kinase</keyword>
<dbReference type="PANTHER" id="PTHR15840">
    <property type="entry name" value="CGI-121 FAMILY MEMBER"/>
    <property type="match status" value="1"/>
</dbReference>
<keyword evidence="4 5" id="KW-0539">Nucleus</keyword>
<keyword evidence="3" id="KW-0819">tRNA processing</keyword>
<evidence type="ECO:0000256" key="1">
    <source>
        <dbReference type="ARBA" id="ARBA00004123"/>
    </source>
</evidence>
<accession>A0A9W5WU96</accession>
<proteinExistence type="inferred from homology"/>
<dbReference type="GO" id="GO:0002949">
    <property type="term" value="P:tRNA threonylcarbamoyladenosine modification"/>
    <property type="evidence" value="ECO:0007669"/>
    <property type="project" value="TreeGrafter"/>
</dbReference>
<comment type="similarity">
    <text evidence="2 5">Belongs to the CGI121/TPRKB family.</text>
</comment>
<evidence type="ECO:0000256" key="3">
    <source>
        <dbReference type="ARBA" id="ARBA00022694"/>
    </source>
</evidence>
<organism evidence="6 7">
    <name type="scientific">Babesia ovis</name>
    <dbReference type="NCBI Taxonomy" id="5869"/>
    <lineage>
        <taxon>Eukaryota</taxon>
        <taxon>Sar</taxon>
        <taxon>Alveolata</taxon>
        <taxon>Apicomplexa</taxon>
        <taxon>Aconoidasida</taxon>
        <taxon>Piroplasmida</taxon>
        <taxon>Babesiidae</taxon>
        <taxon>Babesia</taxon>
    </lineage>
</organism>
<comment type="subcellular location">
    <subcellularLocation>
        <location evidence="1">Nucleus</location>
    </subcellularLocation>
</comment>
<dbReference type="Gene3D" id="3.30.2380.10">
    <property type="entry name" value="CGI121/TPRKB"/>
    <property type="match status" value="1"/>
</dbReference>
<dbReference type="GO" id="GO:0000408">
    <property type="term" value="C:EKC/KEOPS complex"/>
    <property type="evidence" value="ECO:0007669"/>
    <property type="project" value="TreeGrafter"/>
</dbReference>
<dbReference type="GO" id="GO:0016301">
    <property type="term" value="F:kinase activity"/>
    <property type="evidence" value="ECO:0007669"/>
    <property type="project" value="UniProtKB-KW"/>
</dbReference>
<dbReference type="GO" id="GO:0005634">
    <property type="term" value="C:nucleus"/>
    <property type="evidence" value="ECO:0007669"/>
    <property type="project" value="UniProtKB-SubCell"/>
</dbReference>
<keyword evidence="6" id="KW-0808">Transferase</keyword>
<keyword evidence="7" id="KW-1185">Reference proteome</keyword>
<comment type="caution">
    <text evidence="6">The sequence shown here is derived from an EMBL/GenBank/DDBJ whole genome shotgun (WGS) entry which is preliminary data.</text>
</comment>
<evidence type="ECO:0000256" key="2">
    <source>
        <dbReference type="ARBA" id="ARBA00005546"/>
    </source>
</evidence>
<evidence type="ECO:0000256" key="5">
    <source>
        <dbReference type="RuleBase" id="RU004398"/>
    </source>
</evidence>
<dbReference type="SUPFAM" id="SSF143870">
    <property type="entry name" value="PF0523-like"/>
    <property type="match status" value="1"/>
</dbReference>
<gene>
    <name evidence="6" type="ORF">BaOVIS_010850</name>
</gene>
<evidence type="ECO:0000313" key="6">
    <source>
        <dbReference type="EMBL" id="GFE53681.1"/>
    </source>
</evidence>
<dbReference type="EMBL" id="BLIY01000007">
    <property type="protein sequence ID" value="GFE53681.1"/>
    <property type="molecule type" value="Genomic_DNA"/>
</dbReference>
<dbReference type="PANTHER" id="PTHR15840:SF10">
    <property type="entry name" value="EKC_KEOPS COMPLEX SUBUNIT TPRKB"/>
    <property type="match status" value="1"/>
</dbReference>
<dbReference type="Pfam" id="PF08617">
    <property type="entry name" value="CGI-121"/>
    <property type="match status" value="1"/>
</dbReference>
<sequence>MDSKGYYSELPIFQSSFGNVVKSPIEKLHVSITLYKDVTNRNKIVQHSVDLNTKTTVTVKENDGNATAASSQDCMDMINFDVVHLVLHPEMVTSTEHVTFAISRAVTNVLNQKVHSNSFATEVVYMMGGSSSVTKCMEELCLQPNENDDTCKAVLVVSVSKDKSFGELDKIIEGTEIPIQELRGMTNVEAISKAFKCSKKELELPGGLEACILGRIGTKRI</sequence>
<evidence type="ECO:0000256" key="4">
    <source>
        <dbReference type="ARBA" id="ARBA00023242"/>
    </source>
</evidence>
<evidence type="ECO:0000313" key="7">
    <source>
        <dbReference type="Proteomes" id="UP001057455"/>
    </source>
</evidence>
<reference evidence="6" key="1">
    <citation type="submission" date="2019-12" db="EMBL/GenBank/DDBJ databases">
        <title>Genome sequence of Babesia ovis.</title>
        <authorList>
            <person name="Yamagishi J."/>
            <person name="Sevinc F."/>
            <person name="Xuan X."/>
        </authorList>
    </citation>
    <scope>NUCLEOTIDE SEQUENCE</scope>
    <source>
        <strain evidence="6">Selcuk</strain>
    </source>
</reference>
<dbReference type="Proteomes" id="UP001057455">
    <property type="component" value="Unassembled WGS sequence"/>
</dbReference>
<dbReference type="AlphaFoldDB" id="A0A9W5WU96"/>
<dbReference type="InterPro" id="IPR036504">
    <property type="entry name" value="CGI121/TPRKB_sf"/>
</dbReference>